<keyword evidence="1" id="KW-0812">Transmembrane</keyword>
<sequence>MKHIRGSLRFKKSQNHMVCMCCYTSKLRARWPDWPVPSPICSLLTGWYGFLFSFLPAVHFFFLDIIFTWHDRRHHYHCPYTIIAGSQASGFMLFSLHPCFVPVVAERICSCLCHISRRSGLGNGFGCRCWNLHTIEKEEEKKRSKVLISFSVVCFHRSYSERLFSWGKSGCLGQACNSLDLTTYIYSLLKCLEM</sequence>
<evidence type="ECO:0000256" key="1">
    <source>
        <dbReference type="SAM" id="Phobius"/>
    </source>
</evidence>
<keyword evidence="3" id="KW-1185">Reference proteome</keyword>
<evidence type="ECO:0000313" key="3">
    <source>
        <dbReference type="Proteomes" id="UP000249402"/>
    </source>
</evidence>
<dbReference type="GeneID" id="37222586"/>
<keyword evidence="1" id="KW-0472">Membrane</keyword>
<accession>A0A395H3W6</accession>
<reference evidence="2 3" key="1">
    <citation type="submission" date="2018-02" db="EMBL/GenBank/DDBJ databases">
        <title>The genomes of Aspergillus section Nigri reveals drivers in fungal speciation.</title>
        <authorList>
            <consortium name="DOE Joint Genome Institute"/>
            <person name="Vesth T.C."/>
            <person name="Nybo J."/>
            <person name="Theobald S."/>
            <person name="Brandl J."/>
            <person name="Frisvad J.C."/>
            <person name="Nielsen K.F."/>
            <person name="Lyhne E.K."/>
            <person name="Kogle M.E."/>
            <person name="Kuo A."/>
            <person name="Riley R."/>
            <person name="Clum A."/>
            <person name="Nolan M."/>
            <person name="Lipzen A."/>
            <person name="Salamov A."/>
            <person name="Henrissat B."/>
            <person name="Wiebenga A."/>
            <person name="De vries R.P."/>
            <person name="Grigoriev I.V."/>
            <person name="Mortensen U.H."/>
            <person name="Andersen M.R."/>
            <person name="Baker S.E."/>
        </authorList>
    </citation>
    <scope>NUCLEOTIDE SEQUENCE [LARGE SCALE GENOMIC DNA]</scope>
    <source>
        <strain evidence="2 3">CBS 121593</strain>
    </source>
</reference>
<gene>
    <name evidence="2" type="ORF">BO80DRAFT_40555</name>
</gene>
<organism evidence="2 3">
    <name type="scientific">Aspergillus ibericus CBS 121593</name>
    <dbReference type="NCBI Taxonomy" id="1448316"/>
    <lineage>
        <taxon>Eukaryota</taxon>
        <taxon>Fungi</taxon>
        <taxon>Dikarya</taxon>
        <taxon>Ascomycota</taxon>
        <taxon>Pezizomycotina</taxon>
        <taxon>Eurotiomycetes</taxon>
        <taxon>Eurotiomycetidae</taxon>
        <taxon>Eurotiales</taxon>
        <taxon>Aspergillaceae</taxon>
        <taxon>Aspergillus</taxon>
        <taxon>Aspergillus subgen. Circumdati</taxon>
    </lineage>
</organism>
<evidence type="ECO:0000313" key="2">
    <source>
        <dbReference type="EMBL" id="RAL02139.1"/>
    </source>
</evidence>
<dbReference type="AlphaFoldDB" id="A0A395H3W6"/>
<keyword evidence="1" id="KW-1133">Transmembrane helix</keyword>
<dbReference type="RefSeq" id="XP_025576466.1">
    <property type="nucleotide sequence ID" value="XM_025717721.1"/>
</dbReference>
<feature type="transmembrane region" description="Helical" evidence="1">
    <location>
        <begin position="47"/>
        <end position="67"/>
    </location>
</feature>
<proteinExistence type="predicted"/>
<dbReference type="EMBL" id="KZ824432">
    <property type="protein sequence ID" value="RAL02139.1"/>
    <property type="molecule type" value="Genomic_DNA"/>
</dbReference>
<name>A0A395H3W6_9EURO</name>
<protein>
    <submittedName>
        <fullName evidence="2">Uncharacterized protein</fullName>
    </submittedName>
</protein>
<dbReference type="Proteomes" id="UP000249402">
    <property type="component" value="Unassembled WGS sequence"/>
</dbReference>
<dbReference type="VEuPathDB" id="FungiDB:BO80DRAFT_40555"/>